<dbReference type="PANTHER" id="PTHR10887:SF495">
    <property type="entry name" value="HELICASE SENATAXIN ISOFORM X1-RELATED"/>
    <property type="match status" value="1"/>
</dbReference>
<dbReference type="InterPro" id="IPR049468">
    <property type="entry name" value="Restrct_endonuc-II-like_dom"/>
</dbReference>
<dbReference type="InterPro" id="IPR047187">
    <property type="entry name" value="SF1_C_Upf1"/>
</dbReference>
<dbReference type="SUPFAM" id="SSF52540">
    <property type="entry name" value="P-loop containing nucleoside triphosphate hydrolases"/>
    <property type="match status" value="1"/>
</dbReference>
<dbReference type="InterPro" id="IPR011335">
    <property type="entry name" value="Restrct_endonuc-II-like"/>
</dbReference>
<dbReference type="Gene3D" id="3.40.960.10">
    <property type="entry name" value="VSR Endonuclease"/>
    <property type="match status" value="1"/>
</dbReference>
<organism evidence="4 5">
    <name type="scientific">Allomesorhizobium camelthorni</name>
    <dbReference type="NCBI Taxonomy" id="475069"/>
    <lineage>
        <taxon>Bacteria</taxon>
        <taxon>Pseudomonadati</taxon>
        <taxon>Pseudomonadota</taxon>
        <taxon>Alphaproteobacteria</taxon>
        <taxon>Hyphomicrobiales</taxon>
        <taxon>Phyllobacteriaceae</taxon>
        <taxon>Allomesorhizobium</taxon>
    </lineage>
</organism>
<gene>
    <name evidence="4" type="ORF">G6N73_26155</name>
</gene>
<dbReference type="Pfam" id="PF18741">
    <property type="entry name" value="MTES_1575"/>
    <property type="match status" value="1"/>
</dbReference>
<accession>A0A6G4WIE1</accession>
<dbReference type="Gene3D" id="3.40.50.300">
    <property type="entry name" value="P-loop containing nucleotide triphosphate hydrolases"/>
    <property type="match status" value="2"/>
</dbReference>
<proteinExistence type="predicted"/>
<feature type="domain" description="DNA2/NAM7 helicase-like C-terminal" evidence="2">
    <location>
        <begin position="111"/>
        <end position="309"/>
    </location>
</feature>
<protein>
    <recommendedName>
        <fullName evidence="6">DUF559 domain-containing protein</fullName>
    </recommendedName>
</protein>
<evidence type="ECO:0000313" key="4">
    <source>
        <dbReference type="EMBL" id="NGO54565.1"/>
    </source>
</evidence>
<evidence type="ECO:0000259" key="3">
    <source>
        <dbReference type="Pfam" id="PF18741"/>
    </source>
</evidence>
<keyword evidence="5" id="KW-1185">Reference proteome</keyword>
<dbReference type="InterPro" id="IPR045055">
    <property type="entry name" value="DNA2/NAM7-like"/>
</dbReference>
<dbReference type="InterPro" id="IPR027417">
    <property type="entry name" value="P-loop_NTPase"/>
</dbReference>
<dbReference type="InterPro" id="IPR041677">
    <property type="entry name" value="DNA2/NAM7_AAA_11"/>
</dbReference>
<dbReference type="CDD" id="cd18808">
    <property type="entry name" value="SF1_C_Upf1"/>
    <property type="match status" value="1"/>
</dbReference>
<reference evidence="4 5" key="1">
    <citation type="submission" date="2020-02" db="EMBL/GenBank/DDBJ databases">
        <title>Genome sequence of strain CCNWXJ40-4.</title>
        <authorList>
            <person name="Gao J."/>
            <person name="Sun J."/>
        </authorList>
    </citation>
    <scope>NUCLEOTIDE SEQUENCE [LARGE SCALE GENOMIC DNA]</scope>
    <source>
        <strain evidence="4 5">CCNWXJ 40-4</strain>
    </source>
</reference>
<evidence type="ECO:0000313" key="5">
    <source>
        <dbReference type="Proteomes" id="UP001642900"/>
    </source>
</evidence>
<evidence type="ECO:0000259" key="2">
    <source>
        <dbReference type="Pfam" id="PF13087"/>
    </source>
</evidence>
<comment type="caution">
    <text evidence="4">The sequence shown here is derived from an EMBL/GenBank/DDBJ whole genome shotgun (WGS) entry which is preliminary data.</text>
</comment>
<dbReference type="PANTHER" id="PTHR10887">
    <property type="entry name" value="DNA2/NAM7 HELICASE FAMILY"/>
    <property type="match status" value="1"/>
</dbReference>
<dbReference type="AlphaFoldDB" id="A0A6G4WIE1"/>
<name>A0A6G4WIE1_9HYPH</name>
<dbReference type="Pfam" id="PF13086">
    <property type="entry name" value="AAA_11"/>
    <property type="match status" value="1"/>
</dbReference>
<dbReference type="Pfam" id="PF13087">
    <property type="entry name" value="AAA_12"/>
    <property type="match status" value="1"/>
</dbReference>
<feature type="domain" description="DNA2/NAM7 helicase helicase" evidence="1">
    <location>
        <begin position="49"/>
        <end position="90"/>
    </location>
</feature>
<dbReference type="EMBL" id="JAAKZF010000056">
    <property type="protein sequence ID" value="NGO54565.1"/>
    <property type="molecule type" value="Genomic_DNA"/>
</dbReference>
<dbReference type="SUPFAM" id="SSF52980">
    <property type="entry name" value="Restriction endonuclease-like"/>
    <property type="match status" value="1"/>
</dbReference>
<dbReference type="RefSeq" id="WP_165032902.1">
    <property type="nucleotide sequence ID" value="NZ_JAAKZF010000056.1"/>
</dbReference>
<dbReference type="FunFam" id="3.40.960.10:FF:000002">
    <property type="entry name" value="DNA helicase related protein"/>
    <property type="match status" value="1"/>
</dbReference>
<dbReference type="GO" id="GO:0004386">
    <property type="term" value="F:helicase activity"/>
    <property type="evidence" value="ECO:0007669"/>
    <property type="project" value="InterPro"/>
</dbReference>
<feature type="domain" description="Restriction endonuclease type II-like" evidence="3">
    <location>
        <begin position="356"/>
        <end position="452"/>
    </location>
</feature>
<evidence type="ECO:0000259" key="1">
    <source>
        <dbReference type="Pfam" id="PF13086"/>
    </source>
</evidence>
<evidence type="ECO:0008006" key="6">
    <source>
        <dbReference type="Google" id="ProtNLM"/>
    </source>
</evidence>
<dbReference type="InterPro" id="IPR041679">
    <property type="entry name" value="DNA2/NAM7-like_C"/>
</dbReference>
<sequence>MALIDNEINKQQRFISVRDLTQRAGRALLELKPCWMMSPLAVAQYVPKNAITFDLCIIDEASQMPPEASIGALLRCKQTVVVGDTNQLPPSSFFKKMIDDEEADEDENVLNESILEMANATFRPARRLRWHYRSRHSALIKFSNRLVYEDNLIVFPSATESMARMGVEFRAVDGLYKAGTNPIEARTIVDAALDFMRTDPDRSLGIVTLNQKQRDLINEEFEYALGRDRHALAYVEAWKEKHDGLEEFFIKNLENVQGDERDVMFIGTVYGPEARGARTAQQFGPINGLAGKRRLNVLFSRAKEKIVTFSSMTAADIVAEETGNAGAYMLKRWLEYCASGVLDGGLETQREADSEFEVFVMDQIRGMGYVPVPQVGVAGYFVDIGIRHPDWPHGFVLGVECDGASYHSAKSARDRDRLRQEVLEGLGWRFHRIWSTDWFNNPRREAERVRAVLSARMEELKAREAEFAVQPARPEPSPVIELTEPLPEPAPSLFDQIGPEILLCRSPSPPMIVPLRSAILSASAI</sequence>
<dbReference type="Proteomes" id="UP001642900">
    <property type="component" value="Unassembled WGS sequence"/>
</dbReference>